<keyword evidence="4" id="KW-1015">Disulfide bond</keyword>
<dbReference type="GO" id="GO:0005788">
    <property type="term" value="C:endoplasmic reticulum lumen"/>
    <property type="evidence" value="ECO:0007669"/>
    <property type="project" value="TreeGrafter"/>
</dbReference>
<evidence type="ECO:0000256" key="3">
    <source>
        <dbReference type="ARBA" id="ARBA00022824"/>
    </source>
</evidence>
<dbReference type="InterPro" id="IPR044865">
    <property type="entry name" value="MRH_dom"/>
</dbReference>
<evidence type="ECO:0000256" key="7">
    <source>
        <dbReference type="ARBA" id="ARBA00041661"/>
    </source>
</evidence>
<dbReference type="GO" id="GO:0030968">
    <property type="term" value="P:endoplasmic reticulum unfolded protein response"/>
    <property type="evidence" value="ECO:0007669"/>
    <property type="project" value="InterPro"/>
</dbReference>
<evidence type="ECO:0000259" key="8">
    <source>
        <dbReference type="PROSITE" id="PS51914"/>
    </source>
</evidence>
<dbReference type="FunFam" id="2.70.130.10:FF:000001">
    <property type="entry name" value="Endoplasmic reticulum lectin 1"/>
    <property type="match status" value="1"/>
</dbReference>
<dbReference type="Pfam" id="PF07915">
    <property type="entry name" value="PRKCSH"/>
    <property type="match status" value="2"/>
</dbReference>
<dbReference type="InterPro" id="IPR045149">
    <property type="entry name" value="OS-9-like"/>
</dbReference>
<evidence type="ECO:0000256" key="2">
    <source>
        <dbReference type="ARBA" id="ARBA00022729"/>
    </source>
</evidence>
<proteinExistence type="predicted"/>
<evidence type="ECO:0000256" key="4">
    <source>
        <dbReference type="ARBA" id="ARBA00023157"/>
    </source>
</evidence>
<feature type="domain" description="MRH" evidence="8">
    <location>
        <begin position="108"/>
        <end position="239"/>
    </location>
</feature>
<reference evidence="9" key="1">
    <citation type="submission" date="2015-11" db="EMBL/GenBank/DDBJ databases">
        <title>De novo transcriptome assembly of four potential Pierce s Disease insect vectors from Arizona vineyards.</title>
        <authorList>
            <person name="Tassone E.E."/>
        </authorList>
    </citation>
    <scope>NUCLEOTIDE SEQUENCE</scope>
</reference>
<dbReference type="PANTHER" id="PTHR15414:SF0">
    <property type="entry name" value="ENDOPLASMIC RETICULUM LECTIN 1"/>
    <property type="match status" value="1"/>
</dbReference>
<dbReference type="InterPro" id="IPR012913">
    <property type="entry name" value="OS9-like_dom"/>
</dbReference>
<dbReference type="GO" id="GO:0030970">
    <property type="term" value="P:retrograde protein transport, ER to cytosol"/>
    <property type="evidence" value="ECO:0007669"/>
    <property type="project" value="TreeGrafter"/>
</dbReference>
<organism evidence="9">
    <name type="scientific">Graphocephala atropunctata</name>
    <dbReference type="NCBI Taxonomy" id="36148"/>
    <lineage>
        <taxon>Eukaryota</taxon>
        <taxon>Metazoa</taxon>
        <taxon>Ecdysozoa</taxon>
        <taxon>Arthropoda</taxon>
        <taxon>Hexapoda</taxon>
        <taxon>Insecta</taxon>
        <taxon>Pterygota</taxon>
        <taxon>Neoptera</taxon>
        <taxon>Paraneoptera</taxon>
        <taxon>Hemiptera</taxon>
        <taxon>Auchenorrhyncha</taxon>
        <taxon>Membracoidea</taxon>
        <taxon>Cicadellidae</taxon>
        <taxon>Cicadellinae</taxon>
        <taxon>Cicadellini</taxon>
        <taxon>Graphocephala</taxon>
    </lineage>
</organism>
<dbReference type="PANTHER" id="PTHR15414">
    <property type="entry name" value="OS-9-RELATED"/>
    <property type="match status" value="1"/>
</dbReference>
<evidence type="ECO:0000313" key="9">
    <source>
        <dbReference type="EMBL" id="JAT24597.1"/>
    </source>
</evidence>
<comment type="subcellular location">
    <subcellularLocation>
        <location evidence="1">Endoplasmic reticulum</location>
    </subcellularLocation>
</comment>
<accession>A0A1B6LLQ5</accession>
<keyword evidence="2" id="KW-0732">Signal</keyword>
<name>A0A1B6LLQ5_9HEMI</name>
<dbReference type="AlphaFoldDB" id="A0A1B6LLQ5"/>
<sequence length="502" mass="56712">MFIPKMSFATKHCWFYSWLFIQICCLTLVFCSDLKGFDDTVLFKINWPGKDGTELLDVPGSESMMVMTSKKEKYKCIIPTPLDKSKESEDTYEGPNALDILQPLFSQSSCTYRLESYWTYEVCHGRYVRQYHEDREVSKTKTQEFFLGRWDKNAQELLSKELDSGLHYPPPVKKLESLSLPYLQLNLTDGTMCDINGKPRRTNVLYVCYAMGKHEIYSFKETSTCEYELVVLSSLLCQHPKYKPQDTGEHSISCLPLDGAPKKPKSLRKIEVESLQLRHQGLLENEGLKKVFAVFSIDKIEKDGENRVRLELRALPEVEQGETPPAPPLSVAPPVAPPLVDTSPVKSFLSGNNCLQGGSGWWKFEFCYGRSVDQYHVEQDNSRTVVHLGVFDRAAHIAWLANNPHKRPKPLAERKQVSHYYGGGSFCDKTGQPRETEVKLKCVENSSAGAVSLYLIEPHTCQYILGVESPLVCPLLASVDQFGLTPVEAADDATISADDDEH</sequence>
<comment type="function">
    <text evidence="5">Probable lectin that binds selectively to improperly folded lumenal proteins. May function in endoplasmic reticulum quality control and endoplasmic reticulum-associated degradation (ERAD) of both non-glycosylated proteins and glycoproteins.</text>
</comment>
<evidence type="ECO:0000256" key="5">
    <source>
        <dbReference type="ARBA" id="ARBA00037585"/>
    </source>
</evidence>
<dbReference type="InterPro" id="IPR009011">
    <property type="entry name" value="Man6P_isomerase_rcpt-bd_dom_sf"/>
</dbReference>
<dbReference type="EMBL" id="GEBQ01015380">
    <property type="protein sequence ID" value="JAT24597.1"/>
    <property type="molecule type" value="Transcribed_RNA"/>
</dbReference>
<gene>
    <name evidence="9" type="ORF">g.29352</name>
</gene>
<evidence type="ECO:0000256" key="6">
    <source>
        <dbReference type="ARBA" id="ARBA00041108"/>
    </source>
</evidence>
<feature type="domain" description="MRH" evidence="8">
    <location>
        <begin position="352"/>
        <end position="475"/>
    </location>
</feature>
<evidence type="ECO:0000256" key="1">
    <source>
        <dbReference type="ARBA" id="ARBA00004240"/>
    </source>
</evidence>
<keyword evidence="3" id="KW-0256">Endoplasmic reticulum</keyword>
<dbReference type="PROSITE" id="PS51914">
    <property type="entry name" value="MRH"/>
    <property type="match status" value="2"/>
</dbReference>
<protein>
    <recommendedName>
        <fullName evidence="6">Endoplasmic reticulum lectin 1</fullName>
    </recommendedName>
    <alternativeName>
        <fullName evidence="7">ER lectin</fullName>
    </alternativeName>
</protein>
<dbReference type="SUPFAM" id="SSF50911">
    <property type="entry name" value="Mannose 6-phosphate receptor domain"/>
    <property type="match status" value="2"/>
</dbReference>
<dbReference type="Gene3D" id="2.70.130.10">
    <property type="entry name" value="Mannose-6-phosphate receptor binding domain"/>
    <property type="match status" value="2"/>
</dbReference>